<dbReference type="Pfam" id="PF00400">
    <property type="entry name" value="WD40"/>
    <property type="match status" value="1"/>
</dbReference>
<proteinExistence type="predicted"/>
<keyword evidence="1 3" id="KW-0853">WD repeat</keyword>
<dbReference type="PROSITE" id="PS50082">
    <property type="entry name" value="WD_REPEATS_2"/>
    <property type="match status" value="1"/>
</dbReference>
<evidence type="ECO:0000256" key="2">
    <source>
        <dbReference type="ARBA" id="ARBA00022737"/>
    </source>
</evidence>
<dbReference type="InterPro" id="IPR050459">
    <property type="entry name" value="WD_repeat_RBAP46/RBAP48/MSI1"/>
</dbReference>
<evidence type="ECO:0000256" key="3">
    <source>
        <dbReference type="PROSITE-ProRule" id="PRU00221"/>
    </source>
</evidence>
<dbReference type="SUPFAM" id="SSF50978">
    <property type="entry name" value="WD40 repeat-like"/>
    <property type="match status" value="1"/>
</dbReference>
<feature type="repeat" description="WD" evidence="3">
    <location>
        <begin position="272"/>
        <end position="308"/>
    </location>
</feature>
<reference evidence="5" key="1">
    <citation type="submission" date="2016-03" db="EMBL/GenBank/DDBJ databases">
        <authorList>
            <person name="Devillers Hugo."/>
        </authorList>
    </citation>
    <scope>NUCLEOTIDE SEQUENCE [LARGE SCALE GENOMIC DNA]</scope>
</reference>
<dbReference type="InterPro" id="IPR001680">
    <property type="entry name" value="WD40_rpt"/>
</dbReference>
<accession>A0A1G4JX76</accession>
<dbReference type="InterPro" id="IPR015943">
    <property type="entry name" value="WD40/YVTN_repeat-like_dom_sf"/>
</dbReference>
<organism evidence="4 5">
    <name type="scientific">Lachancea meyersii CBS 8951</name>
    <dbReference type="NCBI Taxonomy" id="1266667"/>
    <lineage>
        <taxon>Eukaryota</taxon>
        <taxon>Fungi</taxon>
        <taxon>Dikarya</taxon>
        <taxon>Ascomycota</taxon>
        <taxon>Saccharomycotina</taxon>
        <taxon>Saccharomycetes</taxon>
        <taxon>Saccharomycetales</taxon>
        <taxon>Saccharomycetaceae</taxon>
        <taxon>Lachancea</taxon>
    </lineage>
</organism>
<sequence>MGGEKINKIRNEEFKIWKKAVPSLYHHISTFKPPYTTYFESVEKIPKAVAFTHKIAPHKESGTMAASMLCSQGSDIYEIEFQLPLGLHAPNENLKDPQYGASFAKVVNNGKLEPKWTYQGETVTKIEYVGGSLADAVVMTASGSLAWFKEDCKVPVFVMEELRGPSTSFSRIHDQGQSLAVNVDFAVSENVETLVKSQQSMASGQQDEHSLLKVVDNAQTPGRPIRTIPVPRTSVTQAIRFLDNHMFCTLSDDSTIRFYDLRGDGKPLWSMADPHDGKLLCLDVSPMIESMFITGSDTGTLKLWDLRTIIACIENKEEPIEIAKVFHSAADPVVDVKFGISSPAEILSVGVSGNVYHWDLEPIFLQENAEGDEIMDAEELQQQCLRFIHTGGGRRQAEFYSQRETVAWHPLISGVVGCVDPDGLLTVYKGFLGKEADSGSVSENEGDAQV</sequence>
<evidence type="ECO:0000313" key="4">
    <source>
        <dbReference type="EMBL" id="SCU95670.1"/>
    </source>
</evidence>
<dbReference type="InterPro" id="IPR036322">
    <property type="entry name" value="WD40_repeat_dom_sf"/>
</dbReference>
<gene>
    <name evidence="4" type="ORF">LAME_0F12948G</name>
</gene>
<keyword evidence="2" id="KW-0677">Repeat</keyword>
<evidence type="ECO:0000256" key="1">
    <source>
        <dbReference type="ARBA" id="ARBA00022574"/>
    </source>
</evidence>
<dbReference type="EMBL" id="LT598477">
    <property type="protein sequence ID" value="SCU95670.1"/>
    <property type="molecule type" value="Genomic_DNA"/>
</dbReference>
<dbReference type="PANTHER" id="PTHR22850">
    <property type="entry name" value="WD40 REPEAT FAMILY"/>
    <property type="match status" value="1"/>
</dbReference>
<dbReference type="OrthoDB" id="427795at2759"/>
<dbReference type="AlphaFoldDB" id="A0A1G4JX76"/>
<dbReference type="Proteomes" id="UP000191144">
    <property type="component" value="Chromosome F"/>
</dbReference>
<evidence type="ECO:0000313" key="5">
    <source>
        <dbReference type="Proteomes" id="UP000191144"/>
    </source>
</evidence>
<name>A0A1G4JX76_9SACH</name>
<protein>
    <submittedName>
        <fullName evidence="4">LAME_0F12948g1_1</fullName>
    </submittedName>
</protein>
<dbReference type="Gene3D" id="2.130.10.10">
    <property type="entry name" value="YVTN repeat-like/Quinoprotein amine dehydrogenase"/>
    <property type="match status" value="1"/>
</dbReference>
<dbReference type="SMART" id="SM00320">
    <property type="entry name" value="WD40"/>
    <property type="match status" value="3"/>
</dbReference>
<keyword evidence="5" id="KW-1185">Reference proteome</keyword>